<name>A0A1W9ZK69_MYCAN</name>
<organism evidence="8 9">
    <name type="scientific">Mycobacterium angelicum</name>
    <dbReference type="NCBI Taxonomy" id="470074"/>
    <lineage>
        <taxon>Bacteria</taxon>
        <taxon>Bacillati</taxon>
        <taxon>Actinomycetota</taxon>
        <taxon>Actinomycetes</taxon>
        <taxon>Mycobacteriales</taxon>
        <taxon>Mycobacteriaceae</taxon>
        <taxon>Mycobacterium</taxon>
    </lineage>
</organism>
<evidence type="ECO:0000256" key="2">
    <source>
        <dbReference type="ARBA" id="ARBA00013187"/>
    </source>
</evidence>
<dbReference type="Gene3D" id="3.90.1150.10">
    <property type="entry name" value="Aspartate Aminotransferase, domain 1"/>
    <property type="match status" value="1"/>
</dbReference>
<dbReference type="EC" id="2.3.1.47" evidence="2"/>
<protein>
    <recommendedName>
        <fullName evidence="2">8-amino-7-oxononanoate synthase</fullName>
        <ecNumber evidence="2">2.3.1.47</ecNumber>
    </recommendedName>
    <alternativeName>
        <fullName evidence="4">7-keto-8-amino-pelargonic acid synthase</fullName>
    </alternativeName>
    <alternativeName>
        <fullName evidence="5">8-amino-7-ketopelargonate synthase</fullName>
    </alternativeName>
</protein>
<dbReference type="GO" id="GO:0008710">
    <property type="term" value="F:8-amino-7-oxononanoate synthase activity"/>
    <property type="evidence" value="ECO:0007669"/>
    <property type="project" value="UniProtKB-EC"/>
</dbReference>
<evidence type="ECO:0000256" key="1">
    <source>
        <dbReference type="ARBA" id="ARBA00001933"/>
    </source>
</evidence>
<dbReference type="OrthoDB" id="9778690at2"/>
<dbReference type="Proteomes" id="UP000192284">
    <property type="component" value="Unassembled WGS sequence"/>
</dbReference>
<dbReference type="SUPFAM" id="SSF53383">
    <property type="entry name" value="PLP-dependent transferases"/>
    <property type="match status" value="1"/>
</dbReference>
<accession>A0A1W9ZK69</accession>
<evidence type="ECO:0000256" key="4">
    <source>
        <dbReference type="ARBA" id="ARBA00032610"/>
    </source>
</evidence>
<dbReference type="RefSeq" id="WP_083114803.1">
    <property type="nucleotide sequence ID" value="NZ_JACKTS010000054.1"/>
</dbReference>
<dbReference type="PANTHER" id="PTHR13693:SF3">
    <property type="entry name" value="LD36009P"/>
    <property type="match status" value="1"/>
</dbReference>
<gene>
    <name evidence="8" type="ORF">BST12_19720</name>
</gene>
<keyword evidence="3" id="KW-0808">Transferase</keyword>
<dbReference type="PANTHER" id="PTHR13693">
    <property type="entry name" value="CLASS II AMINOTRANSFERASE/8-AMINO-7-OXONONANOATE SYNTHASE"/>
    <property type="match status" value="1"/>
</dbReference>
<evidence type="ECO:0000313" key="9">
    <source>
        <dbReference type="Proteomes" id="UP000192284"/>
    </source>
</evidence>
<reference evidence="8 9" key="1">
    <citation type="submission" date="2017-02" db="EMBL/GenBank/DDBJ databases">
        <title>The new phylogeny of genus Mycobacterium.</title>
        <authorList>
            <person name="Tortoli E."/>
            <person name="Trovato A."/>
            <person name="Cirillo D.M."/>
        </authorList>
    </citation>
    <scope>NUCLEOTIDE SEQUENCE [LARGE SCALE GENOMIC DNA]</scope>
    <source>
        <strain evidence="8 9">DSM 45057</strain>
    </source>
</reference>
<comment type="cofactor">
    <cofactor evidence="1">
        <name>pyridoxal 5'-phosphate</name>
        <dbReference type="ChEBI" id="CHEBI:597326"/>
    </cofactor>
</comment>
<evidence type="ECO:0000256" key="6">
    <source>
        <dbReference type="ARBA" id="ARBA00047715"/>
    </source>
</evidence>
<dbReference type="InterPro" id="IPR004839">
    <property type="entry name" value="Aminotransferase_I/II_large"/>
</dbReference>
<sequence>MLHTSKLNIHTRAEHDRRLASLRAYGARNQLPFFRVLEAAPGPTAVMEGQTRLMFGSNNSLGLGGDPRLKEAAHRATELYGPSCEGAPPFCGTLKIKVELEELLAAWHGTEAALVYTGGYMANLGALSALLGAADLAFPDAEAHASIHDGIRLSGASSRYFPHNDLDALERNLIRTADRGGNKLIAIDGLYSMSGDVPPMAEIAALANKYNVGLYVDEAHSVGVFGAQRTGMAEEFGCMKDVDVLMGGMSKALASTGGYIVGSRDLIDVLKLYSGSHMFTATAAPAAIASSATAIGIIRSQEGAQRAAAVLANAEALRDGLVSRGLTVRGAIVRGDGSHTVCPHVSVWIGQESHAIAAWNHAFDNGVFCSLALPPAVAENQALMRCSVVATHTPAQIERAVDVIAAAVHSAQSPG</sequence>
<evidence type="ECO:0000256" key="5">
    <source>
        <dbReference type="ARBA" id="ARBA00033381"/>
    </source>
</evidence>
<dbReference type="GO" id="GO:0030170">
    <property type="term" value="F:pyridoxal phosphate binding"/>
    <property type="evidence" value="ECO:0007669"/>
    <property type="project" value="InterPro"/>
</dbReference>
<feature type="domain" description="Aminotransferase class I/classII large" evidence="7">
    <location>
        <begin position="55"/>
        <end position="404"/>
    </location>
</feature>
<dbReference type="InterPro" id="IPR015424">
    <property type="entry name" value="PyrdxlP-dep_Trfase"/>
</dbReference>
<comment type="catalytic activity">
    <reaction evidence="6">
        <text>6-carboxyhexanoyl-[ACP] + L-alanine + H(+) = (8S)-8-amino-7-oxononanoate + holo-[ACP] + CO2</text>
        <dbReference type="Rhea" id="RHEA:42288"/>
        <dbReference type="Rhea" id="RHEA-COMP:9685"/>
        <dbReference type="Rhea" id="RHEA-COMP:9955"/>
        <dbReference type="ChEBI" id="CHEBI:15378"/>
        <dbReference type="ChEBI" id="CHEBI:16526"/>
        <dbReference type="ChEBI" id="CHEBI:57972"/>
        <dbReference type="ChEBI" id="CHEBI:64479"/>
        <dbReference type="ChEBI" id="CHEBI:78846"/>
        <dbReference type="ChEBI" id="CHEBI:149468"/>
        <dbReference type="EC" id="2.3.1.47"/>
    </reaction>
</comment>
<dbReference type="EMBL" id="MVHE01000039">
    <property type="protein sequence ID" value="ORA17302.1"/>
    <property type="molecule type" value="Genomic_DNA"/>
</dbReference>
<dbReference type="AlphaFoldDB" id="A0A1W9ZK69"/>
<proteinExistence type="predicted"/>
<dbReference type="InterPro" id="IPR050087">
    <property type="entry name" value="AON_synthase_class-II"/>
</dbReference>
<dbReference type="InterPro" id="IPR015422">
    <property type="entry name" value="PyrdxlP-dep_Trfase_small"/>
</dbReference>
<dbReference type="InterPro" id="IPR015421">
    <property type="entry name" value="PyrdxlP-dep_Trfase_major"/>
</dbReference>
<dbReference type="Pfam" id="PF00155">
    <property type="entry name" value="Aminotran_1_2"/>
    <property type="match status" value="1"/>
</dbReference>
<keyword evidence="9" id="KW-1185">Reference proteome</keyword>
<dbReference type="Gene3D" id="3.40.640.10">
    <property type="entry name" value="Type I PLP-dependent aspartate aminotransferase-like (Major domain)"/>
    <property type="match status" value="1"/>
</dbReference>
<evidence type="ECO:0000256" key="3">
    <source>
        <dbReference type="ARBA" id="ARBA00022679"/>
    </source>
</evidence>
<comment type="caution">
    <text evidence="8">The sequence shown here is derived from an EMBL/GenBank/DDBJ whole genome shotgun (WGS) entry which is preliminary data.</text>
</comment>
<evidence type="ECO:0000259" key="7">
    <source>
        <dbReference type="Pfam" id="PF00155"/>
    </source>
</evidence>
<evidence type="ECO:0000313" key="8">
    <source>
        <dbReference type="EMBL" id="ORA17302.1"/>
    </source>
</evidence>